<dbReference type="GO" id="GO:0043683">
    <property type="term" value="P:type IV pilus assembly"/>
    <property type="evidence" value="ECO:0007669"/>
    <property type="project" value="TreeGrafter"/>
</dbReference>
<organism evidence="3 4">
    <name type="scientific">Sulfurirhabdus autotrophica</name>
    <dbReference type="NCBI Taxonomy" id="1706046"/>
    <lineage>
        <taxon>Bacteria</taxon>
        <taxon>Pseudomonadati</taxon>
        <taxon>Pseudomonadota</taxon>
        <taxon>Betaproteobacteria</taxon>
        <taxon>Nitrosomonadales</taxon>
        <taxon>Sulfuricellaceae</taxon>
        <taxon>Sulfurirhabdus</taxon>
    </lineage>
</organism>
<evidence type="ECO:0000313" key="4">
    <source>
        <dbReference type="Proteomes" id="UP000295367"/>
    </source>
</evidence>
<dbReference type="RefSeq" id="WP_124944766.1">
    <property type="nucleotide sequence ID" value="NZ_BHVT01000002.1"/>
</dbReference>
<keyword evidence="2" id="KW-0812">Transmembrane</keyword>
<feature type="transmembrane region" description="Helical" evidence="2">
    <location>
        <begin position="21"/>
        <end position="42"/>
    </location>
</feature>
<accession>A0A4R3XS04</accession>
<dbReference type="EMBL" id="SMCO01000021">
    <property type="protein sequence ID" value="TCV82405.1"/>
    <property type="molecule type" value="Genomic_DNA"/>
</dbReference>
<dbReference type="Proteomes" id="UP000295367">
    <property type="component" value="Unassembled WGS sequence"/>
</dbReference>
<evidence type="ECO:0000256" key="2">
    <source>
        <dbReference type="SAM" id="Phobius"/>
    </source>
</evidence>
<feature type="coiled-coil region" evidence="1">
    <location>
        <begin position="54"/>
        <end position="84"/>
    </location>
</feature>
<evidence type="ECO:0000256" key="1">
    <source>
        <dbReference type="SAM" id="Coils"/>
    </source>
</evidence>
<dbReference type="AlphaFoldDB" id="A0A4R3XS04"/>
<evidence type="ECO:0000313" key="3">
    <source>
        <dbReference type="EMBL" id="TCV82405.1"/>
    </source>
</evidence>
<proteinExistence type="predicted"/>
<keyword evidence="4" id="KW-1185">Reference proteome</keyword>
<gene>
    <name evidence="3" type="ORF">EDC63_12139</name>
</gene>
<dbReference type="GO" id="GO:0043107">
    <property type="term" value="P:type IV pilus-dependent motility"/>
    <property type="evidence" value="ECO:0007669"/>
    <property type="project" value="TreeGrafter"/>
</dbReference>
<keyword evidence="1" id="KW-0175">Coiled coil</keyword>
<dbReference type="OrthoDB" id="5296173at2"/>
<dbReference type="PANTHER" id="PTHR40278">
    <property type="entry name" value="DNA UTILIZATION PROTEIN HOFN"/>
    <property type="match status" value="1"/>
</dbReference>
<keyword evidence="2" id="KW-0472">Membrane</keyword>
<name>A0A4R3XS04_9PROT</name>
<reference evidence="3 4" key="1">
    <citation type="submission" date="2019-03" db="EMBL/GenBank/DDBJ databases">
        <title>Genomic Encyclopedia of Type Strains, Phase IV (KMG-IV): sequencing the most valuable type-strain genomes for metagenomic binning, comparative biology and taxonomic classification.</title>
        <authorList>
            <person name="Goeker M."/>
        </authorList>
    </citation>
    <scope>NUCLEOTIDE SEQUENCE [LARGE SCALE GENOMIC DNA]</scope>
    <source>
        <strain evidence="3 4">DSM 100309</strain>
    </source>
</reference>
<sequence>MIRINLLPHREEKRAARQRNFNFMALGAVALGAVTVLLVHTINSGKIETQNNRNHFLETETAKLDKQIEEIKKLKEETQSLLSRKQVVETLQSNRGQAVHLLDQLLIRPDEV</sequence>
<keyword evidence="2" id="KW-1133">Transmembrane helix</keyword>
<dbReference type="InterPro" id="IPR052534">
    <property type="entry name" value="Extracell_DNA_Util/SecSys_Comp"/>
</dbReference>
<protein>
    <submittedName>
        <fullName evidence="3">Uncharacterized protein</fullName>
    </submittedName>
</protein>
<comment type="caution">
    <text evidence="3">The sequence shown here is derived from an EMBL/GenBank/DDBJ whole genome shotgun (WGS) entry which is preliminary data.</text>
</comment>
<dbReference type="PANTHER" id="PTHR40278:SF2">
    <property type="entry name" value="TYPE IV PILUS INNER MEMBRANE COMPONENT PILN"/>
    <property type="match status" value="1"/>
</dbReference>